<evidence type="ECO:0000313" key="2">
    <source>
        <dbReference type="EMBL" id="EOB05925.1"/>
    </source>
</evidence>
<protein>
    <submittedName>
        <fullName evidence="2">Uncharacterized protein</fullName>
    </submittedName>
</protein>
<feature type="region of interest" description="Disordered" evidence="1">
    <location>
        <begin position="82"/>
        <end position="101"/>
    </location>
</feature>
<dbReference type="AlphaFoldDB" id="R0LVZ6"/>
<feature type="region of interest" description="Disordered" evidence="1">
    <location>
        <begin position="1"/>
        <end position="48"/>
    </location>
</feature>
<evidence type="ECO:0000256" key="1">
    <source>
        <dbReference type="SAM" id="MobiDB-lite"/>
    </source>
</evidence>
<dbReference type="EMBL" id="KB742651">
    <property type="protein sequence ID" value="EOB05925.1"/>
    <property type="molecule type" value="Genomic_DNA"/>
</dbReference>
<organism evidence="2 3">
    <name type="scientific">Anas platyrhynchos</name>
    <name type="common">Mallard</name>
    <name type="synonym">Anas boschas</name>
    <dbReference type="NCBI Taxonomy" id="8839"/>
    <lineage>
        <taxon>Eukaryota</taxon>
        <taxon>Metazoa</taxon>
        <taxon>Chordata</taxon>
        <taxon>Craniata</taxon>
        <taxon>Vertebrata</taxon>
        <taxon>Euteleostomi</taxon>
        <taxon>Archelosauria</taxon>
        <taxon>Archosauria</taxon>
        <taxon>Dinosauria</taxon>
        <taxon>Saurischia</taxon>
        <taxon>Theropoda</taxon>
        <taxon>Coelurosauria</taxon>
        <taxon>Aves</taxon>
        <taxon>Neognathae</taxon>
        <taxon>Galloanserae</taxon>
        <taxon>Anseriformes</taxon>
        <taxon>Anatidae</taxon>
        <taxon>Anatinae</taxon>
        <taxon>Anas</taxon>
    </lineage>
</organism>
<gene>
    <name evidence="2" type="ORF">Anapl_00565</name>
</gene>
<feature type="compositionally biased region" description="Polar residues" evidence="1">
    <location>
        <begin position="23"/>
        <end position="43"/>
    </location>
</feature>
<sequence length="408" mass="43303">MNGAWLLSQPDTTKRDLSGDAAGQQSVSTSLISATASGSNGESNCRRRGVSAVTAEGPGKSSVACVMSPAAAAEGACQPWHHLSPPQPGETRTPGKGCEGKGEELQGTLQGINQLLPCGIRKHILPWTGYSTTVRNVSSAAADVGCCLRWMEKVEGPRSDPIRERLWLYQNPPQQPLPCCSAQVVLNKEAKTSGKVSCNPLEGQAVRGVAHLGGGSSFPCPSIADLLLHTSPGPGLGAALGHAALGRPYLCVHSSTPQELVGDMSECGTRPRGQLVQMLHQSSSKGSQWHLSLLRQLRGFQLLTAASSSSSSRGSFCRKGSQRLVDPCCSSKEEKSPFERGLYGLSAHTSSTGQHGNNAFLRVSNRSGDQEHRKRCLKDAGQPCCLRRPLLQLRGTFDGVPEHPEGWD</sequence>
<evidence type="ECO:0000313" key="3">
    <source>
        <dbReference type="Proteomes" id="UP000296049"/>
    </source>
</evidence>
<keyword evidence="3" id="KW-1185">Reference proteome</keyword>
<proteinExistence type="predicted"/>
<dbReference type="Proteomes" id="UP000296049">
    <property type="component" value="Unassembled WGS sequence"/>
</dbReference>
<reference evidence="3" key="1">
    <citation type="journal article" date="2013" name="Nat. Genet.">
        <title>The duck genome and transcriptome provide insight into an avian influenza virus reservoir species.</title>
        <authorList>
            <person name="Huang Y."/>
            <person name="Li Y."/>
            <person name="Burt D.W."/>
            <person name="Chen H."/>
            <person name="Zhang Y."/>
            <person name="Qian W."/>
            <person name="Kim H."/>
            <person name="Gan S."/>
            <person name="Zhao Y."/>
            <person name="Li J."/>
            <person name="Yi K."/>
            <person name="Feng H."/>
            <person name="Zhu P."/>
            <person name="Li B."/>
            <person name="Liu Q."/>
            <person name="Fairley S."/>
            <person name="Magor K.E."/>
            <person name="Du Z."/>
            <person name="Hu X."/>
            <person name="Goodman L."/>
            <person name="Tafer H."/>
            <person name="Vignal A."/>
            <person name="Lee T."/>
            <person name="Kim K.W."/>
            <person name="Sheng Z."/>
            <person name="An Y."/>
            <person name="Searle S."/>
            <person name="Herrero J."/>
            <person name="Groenen M.A."/>
            <person name="Crooijmans R.P."/>
            <person name="Faraut T."/>
            <person name="Cai Q."/>
            <person name="Webster R.G."/>
            <person name="Aldridge J.R."/>
            <person name="Warren W.C."/>
            <person name="Bartschat S."/>
            <person name="Kehr S."/>
            <person name="Marz M."/>
            <person name="Stadler P.F."/>
            <person name="Smith J."/>
            <person name="Kraus R.H."/>
            <person name="Zhao Y."/>
            <person name="Ren L."/>
            <person name="Fei J."/>
            <person name="Morisson M."/>
            <person name="Kaiser P."/>
            <person name="Griffin D.K."/>
            <person name="Rao M."/>
            <person name="Pitel F."/>
            <person name="Wang J."/>
            <person name="Li N."/>
        </authorList>
    </citation>
    <scope>NUCLEOTIDE SEQUENCE [LARGE SCALE GENOMIC DNA]</scope>
</reference>
<accession>R0LVZ6</accession>
<name>R0LVZ6_ANAPL</name>